<evidence type="ECO:0000313" key="4">
    <source>
        <dbReference type="Proteomes" id="UP000239290"/>
    </source>
</evidence>
<dbReference type="Pfam" id="PF03007">
    <property type="entry name" value="WS_DGAT_cat"/>
    <property type="match status" value="1"/>
</dbReference>
<name>A0A2S8IRH4_RHOOP</name>
<evidence type="ECO:0000256" key="1">
    <source>
        <dbReference type="SAM" id="MobiDB-lite"/>
    </source>
</evidence>
<gene>
    <name evidence="3" type="ORF">C5613_34805</name>
</gene>
<sequence length="73" mass="7796">MLLPMSPVDSLFLRGESREHPMHVGALALFAPQVGADAPCGPPSKSHRRAYGPPPWPPPSARSSRPRPPPPSP</sequence>
<dbReference type="GO" id="GO:0045017">
    <property type="term" value="P:glycerolipid biosynthetic process"/>
    <property type="evidence" value="ECO:0007669"/>
    <property type="project" value="InterPro"/>
</dbReference>
<feature type="region of interest" description="Disordered" evidence="1">
    <location>
        <begin position="34"/>
        <end position="73"/>
    </location>
</feature>
<dbReference type="InterPro" id="IPR004255">
    <property type="entry name" value="O-acyltransferase_WSD1_N"/>
</dbReference>
<comment type="caution">
    <text evidence="3">The sequence shown here is derived from an EMBL/GenBank/DDBJ whole genome shotgun (WGS) entry which is preliminary data.</text>
</comment>
<reference evidence="4" key="1">
    <citation type="submission" date="2018-02" db="EMBL/GenBank/DDBJ databases">
        <title>Draft genome sequencing of Rhodococcus opacus KU647198.</title>
        <authorList>
            <person name="Zheng B.-X."/>
        </authorList>
    </citation>
    <scope>NUCLEOTIDE SEQUENCE [LARGE SCALE GENOMIC DNA]</scope>
    <source>
        <strain evidence="4">04-OD7</strain>
    </source>
</reference>
<feature type="compositionally biased region" description="Pro residues" evidence="1">
    <location>
        <begin position="52"/>
        <end position="73"/>
    </location>
</feature>
<dbReference type="GO" id="GO:0004144">
    <property type="term" value="F:diacylglycerol O-acyltransferase activity"/>
    <property type="evidence" value="ECO:0007669"/>
    <property type="project" value="InterPro"/>
</dbReference>
<evidence type="ECO:0000259" key="2">
    <source>
        <dbReference type="Pfam" id="PF03007"/>
    </source>
</evidence>
<dbReference type="Proteomes" id="UP000239290">
    <property type="component" value="Unassembled WGS sequence"/>
</dbReference>
<dbReference type="EMBL" id="PUIO01000058">
    <property type="protein sequence ID" value="PQP17289.1"/>
    <property type="molecule type" value="Genomic_DNA"/>
</dbReference>
<proteinExistence type="predicted"/>
<accession>A0A2S8IRH4</accession>
<evidence type="ECO:0000313" key="3">
    <source>
        <dbReference type="EMBL" id="PQP17289.1"/>
    </source>
</evidence>
<organism evidence="3 4">
    <name type="scientific">Rhodococcus opacus</name>
    <name type="common">Nocardia opaca</name>
    <dbReference type="NCBI Taxonomy" id="37919"/>
    <lineage>
        <taxon>Bacteria</taxon>
        <taxon>Bacillati</taxon>
        <taxon>Actinomycetota</taxon>
        <taxon>Actinomycetes</taxon>
        <taxon>Mycobacteriales</taxon>
        <taxon>Nocardiaceae</taxon>
        <taxon>Rhodococcus</taxon>
    </lineage>
</organism>
<protein>
    <recommendedName>
        <fullName evidence="2">O-acyltransferase WSD1-like N-terminal domain-containing protein</fullName>
    </recommendedName>
</protein>
<feature type="domain" description="O-acyltransferase WSD1-like N-terminal" evidence="2">
    <location>
        <begin position="5"/>
        <end position="33"/>
    </location>
</feature>
<dbReference type="AlphaFoldDB" id="A0A2S8IRH4"/>